<dbReference type="AlphaFoldDB" id="A0A0F9AQ23"/>
<reference evidence="1" key="1">
    <citation type="journal article" date="2015" name="Nature">
        <title>Complex archaea that bridge the gap between prokaryotes and eukaryotes.</title>
        <authorList>
            <person name="Spang A."/>
            <person name="Saw J.H."/>
            <person name="Jorgensen S.L."/>
            <person name="Zaremba-Niedzwiedzka K."/>
            <person name="Martijn J."/>
            <person name="Lind A.E."/>
            <person name="van Eijk R."/>
            <person name="Schleper C."/>
            <person name="Guy L."/>
            <person name="Ettema T.J."/>
        </authorList>
    </citation>
    <scope>NUCLEOTIDE SEQUENCE</scope>
</reference>
<protein>
    <submittedName>
        <fullName evidence="1">Uncharacterized protein</fullName>
    </submittedName>
</protein>
<comment type="caution">
    <text evidence="1">The sequence shown here is derived from an EMBL/GenBank/DDBJ whole genome shotgun (WGS) entry which is preliminary data.</text>
</comment>
<name>A0A0F9AQ23_9ZZZZ</name>
<feature type="non-terminal residue" evidence="1">
    <location>
        <position position="1"/>
    </location>
</feature>
<evidence type="ECO:0000313" key="1">
    <source>
        <dbReference type="EMBL" id="KKK80554.1"/>
    </source>
</evidence>
<accession>A0A0F9AQ23</accession>
<organism evidence="1">
    <name type="scientific">marine sediment metagenome</name>
    <dbReference type="NCBI Taxonomy" id="412755"/>
    <lineage>
        <taxon>unclassified sequences</taxon>
        <taxon>metagenomes</taxon>
        <taxon>ecological metagenomes</taxon>
    </lineage>
</organism>
<sequence length="41" mass="4984">GTRCINYRGDHFTFRANDVFWFQVDNVVRHAQERGWEVEVE</sequence>
<dbReference type="EMBL" id="LAZR01053529">
    <property type="protein sequence ID" value="KKK80554.1"/>
    <property type="molecule type" value="Genomic_DNA"/>
</dbReference>
<gene>
    <name evidence="1" type="ORF">LCGC14_2822380</name>
</gene>
<proteinExistence type="predicted"/>